<dbReference type="AlphaFoldDB" id="A0ABD2P4W4"/>
<protein>
    <submittedName>
        <fullName evidence="1">Uncharacterized protein</fullName>
    </submittedName>
</protein>
<accession>A0ABD2P4W4</accession>
<evidence type="ECO:0000313" key="1">
    <source>
        <dbReference type="EMBL" id="KAL3285861.1"/>
    </source>
</evidence>
<feature type="non-terminal residue" evidence="1">
    <location>
        <position position="52"/>
    </location>
</feature>
<organism evidence="1 2">
    <name type="scientific">Cryptolaemus montrouzieri</name>
    <dbReference type="NCBI Taxonomy" id="559131"/>
    <lineage>
        <taxon>Eukaryota</taxon>
        <taxon>Metazoa</taxon>
        <taxon>Ecdysozoa</taxon>
        <taxon>Arthropoda</taxon>
        <taxon>Hexapoda</taxon>
        <taxon>Insecta</taxon>
        <taxon>Pterygota</taxon>
        <taxon>Neoptera</taxon>
        <taxon>Endopterygota</taxon>
        <taxon>Coleoptera</taxon>
        <taxon>Polyphaga</taxon>
        <taxon>Cucujiformia</taxon>
        <taxon>Coccinelloidea</taxon>
        <taxon>Coccinellidae</taxon>
        <taxon>Scymninae</taxon>
        <taxon>Scymnini</taxon>
        <taxon>Cryptolaemus</taxon>
    </lineage>
</organism>
<name>A0ABD2P4W4_9CUCU</name>
<reference evidence="1 2" key="1">
    <citation type="journal article" date="2021" name="BMC Biol.">
        <title>Horizontally acquired antibacterial genes associated with adaptive radiation of ladybird beetles.</title>
        <authorList>
            <person name="Li H.S."/>
            <person name="Tang X.F."/>
            <person name="Huang Y.H."/>
            <person name="Xu Z.Y."/>
            <person name="Chen M.L."/>
            <person name="Du X.Y."/>
            <person name="Qiu B.Y."/>
            <person name="Chen P.T."/>
            <person name="Zhang W."/>
            <person name="Slipinski A."/>
            <person name="Escalona H.E."/>
            <person name="Waterhouse R.M."/>
            <person name="Zwick A."/>
            <person name="Pang H."/>
        </authorList>
    </citation>
    <scope>NUCLEOTIDE SEQUENCE [LARGE SCALE GENOMIC DNA]</scope>
    <source>
        <strain evidence="1">SYSU2018</strain>
    </source>
</reference>
<gene>
    <name evidence="1" type="ORF">HHI36_000382</name>
</gene>
<sequence length="52" mass="5852">MSQGRHEWGPWLNVLGEEVHGGISYAYEPASLVGVALWERCVANKRTPETIR</sequence>
<evidence type="ECO:0000313" key="2">
    <source>
        <dbReference type="Proteomes" id="UP001516400"/>
    </source>
</evidence>
<comment type="caution">
    <text evidence="1">The sequence shown here is derived from an EMBL/GenBank/DDBJ whole genome shotgun (WGS) entry which is preliminary data.</text>
</comment>
<dbReference type="EMBL" id="JABFTP020000185">
    <property type="protein sequence ID" value="KAL3285861.1"/>
    <property type="molecule type" value="Genomic_DNA"/>
</dbReference>
<keyword evidence="2" id="KW-1185">Reference proteome</keyword>
<proteinExistence type="predicted"/>
<dbReference type="Proteomes" id="UP001516400">
    <property type="component" value="Unassembled WGS sequence"/>
</dbReference>